<sequence length="122" mass="13279">MIIRCDGRLDVDIHSQGGVKKAPFYVSCSGVKVTLLMSTNTSVSVELRSRLNFLIDSEVGPLFQSTLVHPMPSITGVLDHCHFVSKPNPISLMVRSSSLLGPPLLVARENLISFANPYSLVL</sequence>
<dbReference type="AlphaFoldDB" id="A0A1I8A4U6"/>
<reference evidence="2" key="1">
    <citation type="submission" date="2016-11" db="UniProtKB">
        <authorList>
            <consortium name="WormBaseParasite"/>
        </authorList>
    </citation>
    <scope>IDENTIFICATION</scope>
</reference>
<accession>A0A1I8A4U6</accession>
<evidence type="ECO:0000313" key="2">
    <source>
        <dbReference type="WBParaSite" id="L893_g33036.t1"/>
    </source>
</evidence>
<evidence type="ECO:0000313" key="1">
    <source>
        <dbReference type="Proteomes" id="UP000095287"/>
    </source>
</evidence>
<organism evidence="1 2">
    <name type="scientific">Steinernema glaseri</name>
    <dbReference type="NCBI Taxonomy" id="37863"/>
    <lineage>
        <taxon>Eukaryota</taxon>
        <taxon>Metazoa</taxon>
        <taxon>Ecdysozoa</taxon>
        <taxon>Nematoda</taxon>
        <taxon>Chromadorea</taxon>
        <taxon>Rhabditida</taxon>
        <taxon>Tylenchina</taxon>
        <taxon>Panagrolaimomorpha</taxon>
        <taxon>Strongyloidoidea</taxon>
        <taxon>Steinernematidae</taxon>
        <taxon>Steinernema</taxon>
    </lineage>
</organism>
<keyword evidence="1" id="KW-1185">Reference proteome</keyword>
<dbReference type="WBParaSite" id="L893_g33036.t1">
    <property type="protein sequence ID" value="L893_g33036.t1"/>
    <property type="gene ID" value="L893_g33036"/>
</dbReference>
<name>A0A1I8A4U6_9BILA</name>
<dbReference type="Proteomes" id="UP000095287">
    <property type="component" value="Unplaced"/>
</dbReference>
<protein>
    <submittedName>
        <fullName evidence="2">BPI2 domain-containing protein</fullName>
    </submittedName>
</protein>
<proteinExistence type="predicted"/>